<reference evidence="2" key="1">
    <citation type="journal article" date="2009" name="Science">
        <title>The B73 maize genome: complexity, diversity, and dynamics.</title>
        <authorList>
            <person name="Schnable P.S."/>
            <person name="Ware D."/>
            <person name="Fulton R.S."/>
            <person name="Stein J.C."/>
            <person name="Wei F."/>
            <person name="Pasternak S."/>
            <person name="Liang C."/>
            <person name="Zhang J."/>
            <person name="Fulton L."/>
            <person name="Graves T.A."/>
            <person name="Minx P."/>
            <person name="Reily A.D."/>
            <person name="Courtney L."/>
            <person name="Kruchowski S.S."/>
            <person name="Tomlinson C."/>
            <person name="Strong C."/>
            <person name="Delehaunty K."/>
            <person name="Fronick C."/>
            <person name="Courtney B."/>
            <person name="Rock S.M."/>
            <person name="Belter E."/>
            <person name="Du F."/>
            <person name="Kim K."/>
            <person name="Abbott R.M."/>
            <person name="Cotton M."/>
            <person name="Levy A."/>
            <person name="Marchetto P."/>
            <person name="Ochoa K."/>
            <person name="Jackson S.M."/>
            <person name="Gillam B."/>
            <person name="Chen W."/>
            <person name="Yan L."/>
            <person name="Higginbotham J."/>
            <person name="Cardenas M."/>
            <person name="Waligorski J."/>
            <person name="Applebaum E."/>
            <person name="Phelps L."/>
            <person name="Falcone J."/>
            <person name="Kanchi K."/>
            <person name="Thane T."/>
            <person name="Scimone A."/>
            <person name="Thane N."/>
            <person name="Henke J."/>
            <person name="Wang T."/>
            <person name="Ruppert J."/>
            <person name="Shah N."/>
            <person name="Rotter K."/>
            <person name="Hodges J."/>
            <person name="Ingenthron E."/>
            <person name="Cordes M."/>
            <person name="Kohlberg S."/>
            <person name="Sgro J."/>
            <person name="Delgado B."/>
            <person name="Mead K."/>
            <person name="Chinwalla A."/>
            <person name="Leonard S."/>
            <person name="Crouse K."/>
            <person name="Collura K."/>
            <person name="Kudrna D."/>
            <person name="Currie J."/>
            <person name="He R."/>
            <person name="Angelova A."/>
            <person name="Rajasekar S."/>
            <person name="Mueller T."/>
            <person name="Lomeli R."/>
            <person name="Scara G."/>
            <person name="Ko A."/>
            <person name="Delaney K."/>
            <person name="Wissotski M."/>
            <person name="Lopez G."/>
            <person name="Campos D."/>
            <person name="Braidotti M."/>
            <person name="Ashley E."/>
            <person name="Golser W."/>
            <person name="Kim H."/>
            <person name="Lee S."/>
            <person name="Lin J."/>
            <person name="Dujmic Z."/>
            <person name="Kim W."/>
            <person name="Talag J."/>
            <person name="Zuccolo A."/>
            <person name="Fan C."/>
            <person name="Sebastian A."/>
            <person name="Kramer M."/>
            <person name="Spiegel L."/>
            <person name="Nascimento L."/>
            <person name="Zutavern T."/>
            <person name="Miller B."/>
            <person name="Ambroise C."/>
            <person name="Muller S."/>
            <person name="Spooner W."/>
            <person name="Narechania A."/>
            <person name="Ren L."/>
            <person name="Wei S."/>
            <person name="Kumari S."/>
            <person name="Faga B."/>
            <person name="Levy M.J."/>
            <person name="McMahan L."/>
            <person name="Van Buren P."/>
            <person name="Vaughn M.W."/>
            <person name="Ying K."/>
            <person name="Yeh C.-T."/>
            <person name="Emrich S.J."/>
            <person name="Jia Y."/>
            <person name="Kalyanaraman A."/>
            <person name="Hsia A.-P."/>
            <person name="Barbazuk W.B."/>
            <person name="Baucom R.S."/>
            <person name="Brutnell T.P."/>
            <person name="Carpita N.C."/>
            <person name="Chaparro C."/>
            <person name="Chia J.-M."/>
            <person name="Deragon J.-M."/>
            <person name="Estill J.C."/>
            <person name="Fu Y."/>
            <person name="Jeddeloh J.A."/>
            <person name="Han Y."/>
            <person name="Lee H."/>
            <person name="Li P."/>
            <person name="Lisch D.R."/>
            <person name="Liu S."/>
            <person name="Liu Z."/>
            <person name="Nagel D.H."/>
            <person name="McCann M.C."/>
            <person name="SanMiguel P."/>
            <person name="Myers A.M."/>
            <person name="Nettleton D."/>
            <person name="Nguyen J."/>
            <person name="Penning B.W."/>
            <person name="Ponnala L."/>
            <person name="Schneider K.L."/>
            <person name="Schwartz D.C."/>
            <person name="Sharma A."/>
            <person name="Soderlund C."/>
            <person name="Springer N.M."/>
            <person name="Sun Q."/>
            <person name="Wang H."/>
            <person name="Waterman M."/>
            <person name="Westerman R."/>
            <person name="Wolfgruber T.K."/>
            <person name="Yang L."/>
            <person name="Yu Y."/>
            <person name="Zhang L."/>
            <person name="Zhou S."/>
            <person name="Zhu Q."/>
            <person name="Bennetzen J.L."/>
            <person name="Dawe R.K."/>
            <person name="Jiang J."/>
            <person name="Jiang N."/>
            <person name="Presting G.G."/>
            <person name="Wessler S.R."/>
            <person name="Aluru S."/>
            <person name="Martienssen R.A."/>
            <person name="Clifton S.W."/>
            <person name="McCombie W.R."/>
            <person name="Wing R.A."/>
            <person name="Wilson R.K."/>
        </authorList>
    </citation>
    <scope>NUCLEOTIDE SEQUENCE [LARGE SCALE GENOMIC DNA]</scope>
    <source>
        <strain evidence="2">cv. B73</strain>
    </source>
</reference>
<name>A0A804Q1S6_MAIZE</name>
<dbReference type="EnsemblPlants" id="Zm00001eb286190_T001">
    <property type="protein sequence ID" value="Zm00001eb286190_P001"/>
    <property type="gene ID" value="Zm00001eb286190"/>
</dbReference>
<dbReference type="AlphaFoldDB" id="A0A804Q1S6"/>
<dbReference type="Gramene" id="Zm00001eb286190_T001">
    <property type="protein sequence ID" value="Zm00001eb286190_P001"/>
    <property type="gene ID" value="Zm00001eb286190"/>
</dbReference>
<dbReference type="Proteomes" id="UP000007305">
    <property type="component" value="Chromosome 6"/>
</dbReference>
<keyword evidence="2" id="KW-1185">Reference proteome</keyword>
<sequence>MAATLCPTRKLSCCMATILQESSNMTQLQSLTPWLIQVFHNLLSPQLQHRQIHWALVTLREKRYSLCCSAYIDGIKMAGRMVCKKGYEYIVPLYYKGLEKNI</sequence>
<reference evidence="1" key="2">
    <citation type="submission" date="2019-07" db="EMBL/GenBank/DDBJ databases">
        <authorList>
            <person name="Seetharam A."/>
            <person name="Woodhouse M."/>
            <person name="Cannon E."/>
        </authorList>
    </citation>
    <scope>NUCLEOTIDE SEQUENCE [LARGE SCALE GENOMIC DNA]</scope>
    <source>
        <strain evidence="1">cv. B73</strain>
    </source>
</reference>
<reference evidence="1" key="3">
    <citation type="submission" date="2021-05" db="UniProtKB">
        <authorList>
            <consortium name="EnsemblPlants"/>
        </authorList>
    </citation>
    <scope>IDENTIFICATION</scope>
    <source>
        <strain evidence="1">cv. B73</strain>
    </source>
</reference>
<organism evidence="1 2">
    <name type="scientific">Zea mays</name>
    <name type="common">Maize</name>
    <dbReference type="NCBI Taxonomy" id="4577"/>
    <lineage>
        <taxon>Eukaryota</taxon>
        <taxon>Viridiplantae</taxon>
        <taxon>Streptophyta</taxon>
        <taxon>Embryophyta</taxon>
        <taxon>Tracheophyta</taxon>
        <taxon>Spermatophyta</taxon>
        <taxon>Magnoliopsida</taxon>
        <taxon>Liliopsida</taxon>
        <taxon>Poales</taxon>
        <taxon>Poaceae</taxon>
        <taxon>PACMAD clade</taxon>
        <taxon>Panicoideae</taxon>
        <taxon>Andropogonodae</taxon>
        <taxon>Andropogoneae</taxon>
        <taxon>Tripsacinae</taxon>
        <taxon>Zea</taxon>
    </lineage>
</organism>
<accession>A0A804Q1S6</accession>
<proteinExistence type="predicted"/>
<evidence type="ECO:0000313" key="2">
    <source>
        <dbReference type="Proteomes" id="UP000007305"/>
    </source>
</evidence>
<protein>
    <submittedName>
        <fullName evidence="1">Uncharacterized protein</fullName>
    </submittedName>
</protein>
<evidence type="ECO:0000313" key="1">
    <source>
        <dbReference type="EnsemblPlants" id="Zm00001eb286190_P001"/>
    </source>
</evidence>
<dbReference type="InParanoid" id="A0A804Q1S6"/>